<dbReference type="Gene3D" id="3.80.10.10">
    <property type="entry name" value="Ribonuclease Inhibitor"/>
    <property type="match status" value="1"/>
</dbReference>
<dbReference type="InterPro" id="IPR003591">
    <property type="entry name" value="Leu-rich_rpt_typical-subtyp"/>
</dbReference>
<dbReference type="InterPro" id="IPR032675">
    <property type="entry name" value="LRR_dom_sf"/>
</dbReference>
<dbReference type="SUPFAM" id="SSF52058">
    <property type="entry name" value="L domain-like"/>
    <property type="match status" value="1"/>
</dbReference>
<evidence type="ECO:0000313" key="4">
    <source>
        <dbReference type="EMBL" id="GAA3627847.1"/>
    </source>
</evidence>
<evidence type="ECO:0000256" key="3">
    <source>
        <dbReference type="SAM" id="Phobius"/>
    </source>
</evidence>
<keyword evidence="5" id="KW-1185">Reference proteome</keyword>
<feature type="transmembrane region" description="Helical" evidence="3">
    <location>
        <begin position="154"/>
        <end position="173"/>
    </location>
</feature>
<dbReference type="Pfam" id="PF12799">
    <property type="entry name" value="LRR_4"/>
    <property type="match status" value="2"/>
</dbReference>
<dbReference type="PROSITE" id="PS51450">
    <property type="entry name" value="LRR"/>
    <property type="match status" value="5"/>
</dbReference>
<keyword evidence="1" id="KW-0433">Leucine-rich repeat</keyword>
<dbReference type="PANTHER" id="PTHR46652">
    <property type="entry name" value="LEUCINE-RICH REPEAT AND IQ DOMAIN-CONTAINING PROTEIN 1-RELATED"/>
    <property type="match status" value="1"/>
</dbReference>
<dbReference type="SMART" id="SM00369">
    <property type="entry name" value="LRR_TYP"/>
    <property type="match status" value="4"/>
</dbReference>
<feature type="transmembrane region" description="Helical" evidence="3">
    <location>
        <begin position="48"/>
        <end position="67"/>
    </location>
</feature>
<proteinExistence type="predicted"/>
<dbReference type="InterPro" id="IPR001611">
    <property type="entry name" value="Leu-rich_rpt"/>
</dbReference>
<dbReference type="InterPro" id="IPR050836">
    <property type="entry name" value="SDS22/Internalin_LRR"/>
</dbReference>
<keyword evidence="2" id="KW-0677">Repeat</keyword>
<dbReference type="EMBL" id="BAAAZO010000010">
    <property type="protein sequence ID" value="GAA3627847.1"/>
    <property type="molecule type" value="Genomic_DNA"/>
</dbReference>
<dbReference type="Proteomes" id="UP001501074">
    <property type="component" value="Unassembled WGS sequence"/>
</dbReference>
<keyword evidence="3" id="KW-0812">Transmembrane</keyword>
<evidence type="ECO:0000313" key="5">
    <source>
        <dbReference type="Proteomes" id="UP001501074"/>
    </source>
</evidence>
<evidence type="ECO:0008006" key="6">
    <source>
        <dbReference type="Google" id="ProtNLM"/>
    </source>
</evidence>
<feature type="transmembrane region" description="Helical" evidence="3">
    <location>
        <begin position="87"/>
        <end position="108"/>
    </location>
</feature>
<feature type="transmembrane region" description="Helical" evidence="3">
    <location>
        <begin position="193"/>
        <end position="215"/>
    </location>
</feature>
<gene>
    <name evidence="4" type="ORF">GCM10022223_51430</name>
</gene>
<feature type="transmembrane region" description="Helical" evidence="3">
    <location>
        <begin position="13"/>
        <end position="36"/>
    </location>
</feature>
<evidence type="ECO:0000256" key="2">
    <source>
        <dbReference type="ARBA" id="ARBA00022737"/>
    </source>
</evidence>
<protein>
    <recommendedName>
        <fullName evidence="6">Leucine-rich repeat domain-containing protein</fullName>
    </recommendedName>
</protein>
<keyword evidence="3" id="KW-0472">Membrane</keyword>
<dbReference type="PANTHER" id="PTHR46652:SF3">
    <property type="entry name" value="LEUCINE-RICH REPEAT-CONTAINING PROTEIN 9"/>
    <property type="match status" value="1"/>
</dbReference>
<keyword evidence="3" id="KW-1133">Transmembrane helix</keyword>
<feature type="transmembrane region" description="Helical" evidence="3">
    <location>
        <begin position="115"/>
        <end position="134"/>
    </location>
</feature>
<reference evidence="5" key="1">
    <citation type="journal article" date="2019" name="Int. J. Syst. Evol. Microbiol.">
        <title>The Global Catalogue of Microorganisms (GCM) 10K type strain sequencing project: providing services to taxonomists for standard genome sequencing and annotation.</title>
        <authorList>
            <consortium name="The Broad Institute Genomics Platform"/>
            <consortium name="The Broad Institute Genome Sequencing Center for Infectious Disease"/>
            <person name="Wu L."/>
            <person name="Ma J."/>
        </authorList>
    </citation>
    <scope>NUCLEOTIDE SEQUENCE [LARGE SCALE GENOMIC DNA]</scope>
    <source>
        <strain evidence="5">JCM 16902</strain>
    </source>
</reference>
<evidence type="ECO:0000256" key="1">
    <source>
        <dbReference type="ARBA" id="ARBA00022614"/>
    </source>
</evidence>
<dbReference type="SMART" id="SM00365">
    <property type="entry name" value="LRR_SD22"/>
    <property type="match status" value="6"/>
</dbReference>
<dbReference type="InterPro" id="IPR025875">
    <property type="entry name" value="Leu-rich_rpt_4"/>
</dbReference>
<sequence>MLMALYLRRSQEFLPIMLALVPAFGCTPALLALVRAGNARTRDAWGRAAIPVGTAVFAAGVYLSWRWELLGVLQDDFPLDQEVTNAAGLRAPAWVLLIGFALLLAGAAQRTGDRVIGVAAIVLTAFSSGTFALALLGYSVRSLHYYGGTIENDLMAAAALEGFATLLFVAVAVRRGPGEPAAQRPTDPVGRPFLTRLASTGIVLALVAGAGVWAYHRFGERVIVSDLFEDPALAGCVATGLGLPDADDPTTEHDLENLFDLDCNGDRNTAGRIRRLEGIEHLPQLASLDLRTNEISDLSPLEYTPSLTSLTLTGNRVRDLTPLAGLTGLSNLGLSSNRIDDLTPLAGLKGLTDLGLSGNRITDLTPLSSLTAVTEVDLSRNRITALDPLAGMSGLYRLTLRDNRVSDVKPLAGLPLLHMLNISGNRIRTASGLATLKGIDELWLGGNPVRDLTPLTRLPALRGLDLEGSDPANLSGLAGLRDKGVHVGGFA</sequence>
<organism evidence="4 5">
    <name type="scientific">Kineosporia mesophila</name>
    <dbReference type="NCBI Taxonomy" id="566012"/>
    <lineage>
        <taxon>Bacteria</taxon>
        <taxon>Bacillati</taxon>
        <taxon>Actinomycetota</taxon>
        <taxon>Actinomycetes</taxon>
        <taxon>Kineosporiales</taxon>
        <taxon>Kineosporiaceae</taxon>
        <taxon>Kineosporia</taxon>
    </lineage>
</organism>
<name>A0ABP7AA71_9ACTN</name>
<accession>A0ABP7AA71</accession>
<comment type="caution">
    <text evidence="4">The sequence shown here is derived from an EMBL/GenBank/DDBJ whole genome shotgun (WGS) entry which is preliminary data.</text>
</comment>